<dbReference type="NCBIfam" id="TIGR04105">
    <property type="entry name" value="FeFe_hydrog_B1"/>
    <property type="match status" value="1"/>
</dbReference>
<dbReference type="PROSITE" id="PS51379">
    <property type="entry name" value="4FE4S_FER_2"/>
    <property type="match status" value="2"/>
</dbReference>
<dbReference type="Pfam" id="PF02906">
    <property type="entry name" value="Fe_hyd_lg_C"/>
    <property type="match status" value="1"/>
</dbReference>
<dbReference type="GO" id="GO:0051539">
    <property type="term" value="F:4 iron, 4 sulfur cluster binding"/>
    <property type="evidence" value="ECO:0007669"/>
    <property type="project" value="UniProtKB-KW"/>
</dbReference>
<feature type="domain" description="4Fe-4S ferredoxin-type" evidence="7">
    <location>
        <begin position="134"/>
        <end position="164"/>
    </location>
</feature>
<evidence type="ECO:0000256" key="2">
    <source>
        <dbReference type="ARBA" id="ARBA00022485"/>
    </source>
</evidence>
<sequence>METTQVVNFRREVLRRIAEYTWNDCLPEHIYDILYNTVKDNTSRVRCCVHKERAVLKNRIQMALWQPLGLNIINAAKAALDGEFDKKLPIIDVLPDACDACPIDKYYVTDLCRHCIQHNCMNNCPKKAISIVNNRAFINRDICIECGRCSKSCPYGAIIEISRPCIRACALNALSAGEDKRTKIDYEKCTNCGNCREACPFGALDERSMIVPLLLSLKQHKPVIAMLAPSFVGQFGMKITPAQVIAGLYKLGFTDVVEVAVGADITTLHEAEEFLEKVPKKLSFMTSSCCPAFVSLVKKHFPEYEENISKTTSPMVSCGLYVKNKNPEAMTCFIGPCIAKKRESLEHPDAVDFVLTYEELQCIFEGTGIDLSQPADKEYVTQATAGGIGFPLTRGVQASMKEVLPLDRQAALSAEYADGLEFCKDKLSQIKSGKLTAEYFEGMACCNGCVNGPGSLAQQGLTRVLVTKFQKTAEKKTSNQLPEAVDAVKNISFEIQ</sequence>
<dbReference type="InterPro" id="IPR050294">
    <property type="entry name" value="RnfB_subfamily"/>
</dbReference>
<dbReference type="InterPro" id="IPR009016">
    <property type="entry name" value="Fe_hydrogenase"/>
</dbReference>
<keyword evidence="5" id="KW-0408">Iron</keyword>
<accession>A0A1G6JLW3</accession>
<dbReference type="InterPro" id="IPR027631">
    <property type="entry name" value="Mono_FeFe_hydrog"/>
</dbReference>
<dbReference type="Gene3D" id="3.40.950.10">
    <property type="entry name" value="Fe-only Hydrogenase (Larger Subunit), Chain L, domain 3"/>
    <property type="match status" value="1"/>
</dbReference>
<dbReference type="PANTHER" id="PTHR42859:SF10">
    <property type="entry name" value="DIMETHYLSULFOXIDE REDUCTASE CHAIN B"/>
    <property type="match status" value="1"/>
</dbReference>
<dbReference type="Gene3D" id="3.30.70.20">
    <property type="match status" value="2"/>
</dbReference>
<dbReference type="SUPFAM" id="SSF54862">
    <property type="entry name" value="4Fe-4S ferredoxins"/>
    <property type="match status" value="1"/>
</dbReference>
<dbReference type="InterPro" id="IPR017896">
    <property type="entry name" value="4Fe4S_Fe-S-bd"/>
</dbReference>
<dbReference type="Pfam" id="PF00037">
    <property type="entry name" value="Fer4"/>
    <property type="match status" value="2"/>
</dbReference>
<dbReference type="PROSITE" id="PS00198">
    <property type="entry name" value="4FE4S_FER_1"/>
    <property type="match status" value="1"/>
</dbReference>
<dbReference type="InterPro" id="IPR017900">
    <property type="entry name" value="4Fe4S_Fe_S_CS"/>
</dbReference>
<gene>
    <name evidence="8" type="ORF">SAMN04487864_103153</name>
</gene>
<reference evidence="9" key="1">
    <citation type="submission" date="2016-10" db="EMBL/GenBank/DDBJ databases">
        <authorList>
            <person name="Varghese N."/>
            <person name="Submissions S."/>
        </authorList>
    </citation>
    <scope>NUCLEOTIDE SEQUENCE [LARGE SCALE GENOMIC DNA]</scope>
    <source>
        <strain evidence="9">DSM 11005</strain>
    </source>
</reference>
<keyword evidence="2" id="KW-0004">4Fe-4S</keyword>
<evidence type="ECO:0000256" key="6">
    <source>
        <dbReference type="ARBA" id="ARBA00023014"/>
    </source>
</evidence>
<keyword evidence="9" id="KW-1185">Reference proteome</keyword>
<feature type="domain" description="4Fe-4S ferredoxin-type" evidence="7">
    <location>
        <begin position="180"/>
        <end position="209"/>
    </location>
</feature>
<evidence type="ECO:0000259" key="7">
    <source>
        <dbReference type="PROSITE" id="PS51379"/>
    </source>
</evidence>
<dbReference type="PANTHER" id="PTHR42859">
    <property type="entry name" value="OXIDOREDUCTASE"/>
    <property type="match status" value="1"/>
</dbReference>
<protein>
    <submittedName>
        <fullName evidence="8">4Fe-4S dicluster domain-containing protein</fullName>
    </submittedName>
</protein>
<dbReference type="Proteomes" id="UP000198943">
    <property type="component" value="Unassembled WGS sequence"/>
</dbReference>
<keyword evidence="3" id="KW-0479">Metal-binding</keyword>
<dbReference type="SUPFAM" id="SSF53920">
    <property type="entry name" value="Fe-only hydrogenase"/>
    <property type="match status" value="1"/>
</dbReference>
<dbReference type="GO" id="GO:0046872">
    <property type="term" value="F:metal ion binding"/>
    <property type="evidence" value="ECO:0007669"/>
    <property type="project" value="UniProtKB-KW"/>
</dbReference>
<name>A0A1G6JLW3_9FIRM</name>
<evidence type="ECO:0000313" key="9">
    <source>
        <dbReference type="Proteomes" id="UP000198943"/>
    </source>
</evidence>
<evidence type="ECO:0000256" key="4">
    <source>
        <dbReference type="ARBA" id="ARBA00022982"/>
    </source>
</evidence>
<dbReference type="AlphaFoldDB" id="A0A1G6JLW3"/>
<keyword evidence="6" id="KW-0411">Iron-sulfur</keyword>
<dbReference type="InterPro" id="IPR004108">
    <property type="entry name" value="Fe_hydrogenase_lsu_C"/>
</dbReference>
<organism evidence="8 9">
    <name type="scientific">Succiniclasticum ruminis</name>
    <dbReference type="NCBI Taxonomy" id="40841"/>
    <lineage>
        <taxon>Bacteria</taxon>
        <taxon>Bacillati</taxon>
        <taxon>Bacillota</taxon>
        <taxon>Negativicutes</taxon>
        <taxon>Acidaminococcales</taxon>
        <taxon>Acidaminococcaceae</taxon>
        <taxon>Succiniclasticum</taxon>
    </lineage>
</organism>
<evidence type="ECO:0000256" key="5">
    <source>
        <dbReference type="ARBA" id="ARBA00023004"/>
    </source>
</evidence>
<evidence type="ECO:0000256" key="3">
    <source>
        <dbReference type="ARBA" id="ARBA00022723"/>
    </source>
</evidence>
<dbReference type="RefSeq" id="WP_093729593.1">
    <property type="nucleotide sequence ID" value="NZ_FMYW01000003.1"/>
</dbReference>
<dbReference type="OrthoDB" id="9798098at2"/>
<proteinExistence type="predicted"/>
<keyword evidence="1" id="KW-0813">Transport</keyword>
<dbReference type="EMBL" id="FMYW01000003">
    <property type="protein sequence ID" value="SDC18936.1"/>
    <property type="molecule type" value="Genomic_DNA"/>
</dbReference>
<evidence type="ECO:0000256" key="1">
    <source>
        <dbReference type="ARBA" id="ARBA00022448"/>
    </source>
</evidence>
<keyword evidence="4" id="KW-0249">Electron transport</keyword>
<evidence type="ECO:0000313" key="8">
    <source>
        <dbReference type="EMBL" id="SDC18936.1"/>
    </source>
</evidence>